<keyword evidence="1" id="KW-1133">Transmembrane helix</keyword>
<evidence type="ECO:0000256" key="1">
    <source>
        <dbReference type="SAM" id="Phobius"/>
    </source>
</evidence>
<dbReference type="Proteomes" id="UP000230481">
    <property type="component" value="Unassembled WGS sequence"/>
</dbReference>
<feature type="transmembrane region" description="Helical" evidence="1">
    <location>
        <begin position="38"/>
        <end position="62"/>
    </location>
</feature>
<evidence type="ECO:0000313" key="2">
    <source>
        <dbReference type="EMBL" id="PIT96824.1"/>
    </source>
</evidence>
<gene>
    <name evidence="2" type="ORF">COT82_01135</name>
</gene>
<organism evidence="2 3">
    <name type="scientific">Candidatus Campbellbacteria bacterium CG10_big_fil_rev_8_21_14_0_10_35_52</name>
    <dbReference type="NCBI Taxonomy" id="1974527"/>
    <lineage>
        <taxon>Bacteria</taxon>
        <taxon>Candidatus Campbelliibacteriota</taxon>
    </lineage>
</organism>
<feature type="transmembrane region" description="Helical" evidence="1">
    <location>
        <begin position="110"/>
        <end position="129"/>
    </location>
</feature>
<sequence length="143" mass="16643">MLKQPFFILGFILLIVIGLLHHAAIYLYLYWLWLWFDILMHFLGGLYIGIMAIWFFFFSGFIGWNIKTASKARVFYISLISAIMVGLLWEIFEIYAGVVIIDKNYPLDTIIDIIMDILGASGVAMYVLLKFSNKDFVAFDKYE</sequence>
<dbReference type="Pfam" id="PF09997">
    <property type="entry name" value="DUF2238"/>
    <property type="match status" value="1"/>
</dbReference>
<comment type="caution">
    <text evidence="2">The sequence shown here is derived from an EMBL/GenBank/DDBJ whole genome shotgun (WGS) entry which is preliminary data.</text>
</comment>
<keyword evidence="1" id="KW-0472">Membrane</keyword>
<proteinExistence type="predicted"/>
<name>A0A2M6WVL0_9BACT</name>
<dbReference type="InterPro" id="IPR014509">
    <property type="entry name" value="YjdF-like"/>
</dbReference>
<keyword evidence="1" id="KW-0812">Transmembrane</keyword>
<protein>
    <submittedName>
        <fullName evidence="2">Uncharacterized protein</fullName>
    </submittedName>
</protein>
<accession>A0A2M6WVL0</accession>
<dbReference type="EMBL" id="PFAA01000024">
    <property type="protein sequence ID" value="PIT96824.1"/>
    <property type="molecule type" value="Genomic_DNA"/>
</dbReference>
<evidence type="ECO:0000313" key="3">
    <source>
        <dbReference type="Proteomes" id="UP000230481"/>
    </source>
</evidence>
<feature type="transmembrane region" description="Helical" evidence="1">
    <location>
        <begin position="7"/>
        <end position="32"/>
    </location>
</feature>
<feature type="transmembrane region" description="Helical" evidence="1">
    <location>
        <begin position="74"/>
        <end position="98"/>
    </location>
</feature>
<dbReference type="AlphaFoldDB" id="A0A2M6WVL0"/>
<reference evidence="3" key="1">
    <citation type="submission" date="2017-09" db="EMBL/GenBank/DDBJ databases">
        <title>Depth-based differentiation of microbial function through sediment-hosted aquifers and enrichment of novel symbionts in the deep terrestrial subsurface.</title>
        <authorList>
            <person name="Probst A.J."/>
            <person name="Ladd B."/>
            <person name="Jarett J.K."/>
            <person name="Geller-Mcgrath D.E."/>
            <person name="Sieber C.M.K."/>
            <person name="Emerson J.B."/>
            <person name="Anantharaman K."/>
            <person name="Thomas B.C."/>
            <person name="Malmstrom R."/>
            <person name="Stieglmeier M."/>
            <person name="Klingl A."/>
            <person name="Woyke T."/>
            <person name="Ryan C.M."/>
            <person name="Banfield J.F."/>
        </authorList>
    </citation>
    <scope>NUCLEOTIDE SEQUENCE [LARGE SCALE GENOMIC DNA]</scope>
</reference>